<dbReference type="InterPro" id="IPR022409">
    <property type="entry name" value="PKD/Chitinase_dom"/>
</dbReference>
<protein>
    <submittedName>
        <fullName evidence="2">PKD domain-containing protein</fullName>
    </submittedName>
</protein>
<dbReference type="SMART" id="SM00089">
    <property type="entry name" value="PKD"/>
    <property type="match status" value="2"/>
</dbReference>
<dbReference type="InterPro" id="IPR013783">
    <property type="entry name" value="Ig-like_fold"/>
</dbReference>
<keyword evidence="4" id="KW-1185">Reference proteome</keyword>
<gene>
    <name evidence="2" type="ORF">O3P16_19030</name>
    <name evidence="3" type="ORF">O3P16_19035</name>
</gene>
<name>A0ABT4UPX7_9BACT</name>
<dbReference type="Proteomes" id="UP001210231">
    <property type="component" value="Unassembled WGS sequence"/>
</dbReference>
<dbReference type="RefSeq" id="WP_407033225.1">
    <property type="nucleotide sequence ID" value="NZ_JAQGEF010000086.1"/>
</dbReference>
<dbReference type="EMBL" id="JAQGEF010000087">
    <property type="protein sequence ID" value="MDA3616900.1"/>
    <property type="molecule type" value="Genomic_DNA"/>
</dbReference>
<feature type="non-terminal residue" evidence="2">
    <location>
        <position position="192"/>
    </location>
</feature>
<dbReference type="InterPro" id="IPR000601">
    <property type="entry name" value="PKD_dom"/>
</dbReference>
<dbReference type="EMBL" id="JAQGEF010000086">
    <property type="protein sequence ID" value="MDA3616899.1"/>
    <property type="molecule type" value="Genomic_DNA"/>
</dbReference>
<dbReference type="Gene3D" id="2.60.40.10">
    <property type="entry name" value="Immunoglobulins"/>
    <property type="match status" value="2"/>
</dbReference>
<sequence>FKLSDKPTTPDFDITAVNTCVGTEISFTEKGNEAGVKTWYWNLGDGNPLNLTTNGTSVKKTYTTAGEYTIKHVVKFSDNCISDTAFGKITVFATPVVDFTNDAGSCIDESGLVNFVPTVSSSDNQAVASYAWNFGDANANTGNPNTSTAANPSHSFAPGKYKVQLIVTTVNGCTNQIEKEINLSGKPKLSFN</sequence>
<dbReference type="CDD" id="cd00146">
    <property type="entry name" value="PKD"/>
    <property type="match status" value="2"/>
</dbReference>
<dbReference type="SUPFAM" id="SSF49299">
    <property type="entry name" value="PKD domain"/>
    <property type="match status" value="2"/>
</dbReference>
<comment type="caution">
    <text evidence="2">The sequence shown here is derived from an EMBL/GenBank/DDBJ whole genome shotgun (WGS) entry which is preliminary data.</text>
</comment>
<proteinExistence type="predicted"/>
<evidence type="ECO:0000313" key="2">
    <source>
        <dbReference type="EMBL" id="MDA3616899.1"/>
    </source>
</evidence>
<evidence type="ECO:0000313" key="3">
    <source>
        <dbReference type="EMBL" id="MDA3616900.1"/>
    </source>
</evidence>
<feature type="domain" description="PKD" evidence="1">
    <location>
        <begin position="113"/>
        <end position="172"/>
    </location>
</feature>
<accession>A0ABT4UPX7</accession>
<feature type="domain" description="PKD" evidence="1">
    <location>
        <begin position="21"/>
        <end position="71"/>
    </location>
</feature>
<organism evidence="2 4">
    <name type="scientific">Polluticaenibacter yanchengensis</name>
    <dbReference type="NCBI Taxonomy" id="3014562"/>
    <lineage>
        <taxon>Bacteria</taxon>
        <taxon>Pseudomonadati</taxon>
        <taxon>Bacteroidota</taxon>
        <taxon>Chitinophagia</taxon>
        <taxon>Chitinophagales</taxon>
        <taxon>Chitinophagaceae</taxon>
        <taxon>Polluticaenibacter</taxon>
    </lineage>
</organism>
<dbReference type="PROSITE" id="PS50093">
    <property type="entry name" value="PKD"/>
    <property type="match status" value="2"/>
</dbReference>
<dbReference type="Pfam" id="PF18911">
    <property type="entry name" value="PKD_4"/>
    <property type="match status" value="2"/>
</dbReference>
<evidence type="ECO:0000259" key="1">
    <source>
        <dbReference type="PROSITE" id="PS50093"/>
    </source>
</evidence>
<dbReference type="InterPro" id="IPR035986">
    <property type="entry name" value="PKD_dom_sf"/>
</dbReference>
<feature type="non-terminal residue" evidence="2">
    <location>
        <position position="1"/>
    </location>
</feature>
<reference evidence="2 4" key="1">
    <citation type="submission" date="2022-12" db="EMBL/GenBank/DDBJ databases">
        <title>Chitinophagaceae gen. sp. nov., a new member of the family Chitinophagaceae, isolated from soil in a chemical factory.</title>
        <authorList>
            <person name="Ke Z."/>
        </authorList>
    </citation>
    <scope>NUCLEOTIDE SEQUENCE [LARGE SCALE GENOMIC DNA]</scope>
    <source>
        <strain evidence="2 4">LY-5</strain>
    </source>
</reference>
<evidence type="ECO:0000313" key="4">
    <source>
        <dbReference type="Proteomes" id="UP001210231"/>
    </source>
</evidence>